<feature type="compositionally biased region" description="Basic and acidic residues" evidence="2">
    <location>
        <begin position="249"/>
        <end position="270"/>
    </location>
</feature>
<evidence type="ECO:0000256" key="2">
    <source>
        <dbReference type="SAM" id="MobiDB-lite"/>
    </source>
</evidence>
<evidence type="ECO:0000313" key="3">
    <source>
        <dbReference type="EMBL" id="CAG8705439.1"/>
    </source>
</evidence>
<keyword evidence="1" id="KW-0238">DNA-binding</keyword>
<feature type="compositionally biased region" description="Polar residues" evidence="2">
    <location>
        <begin position="216"/>
        <end position="232"/>
    </location>
</feature>
<feature type="non-terminal residue" evidence="3">
    <location>
        <position position="1"/>
    </location>
</feature>
<comment type="caution">
    <text evidence="3">The sequence shown here is derived from an EMBL/GenBank/DDBJ whole genome shotgun (WGS) entry which is preliminary data.</text>
</comment>
<dbReference type="PANTHER" id="PTHR13356">
    <property type="entry name" value="OB FOLD NUCLEIC ACID BINDING PROTEIN-RELATED"/>
    <property type="match status" value="1"/>
</dbReference>
<sequence>RDRDNERGGGEEQPVKFYDIAPNDKTCIQKSGFINIKELRPLFRGFNLNCIILEKIGQKVTMQGQEVFYFLVGDPTAVCTLVVWENGKYFKEGDVIRITNGEVRLYAGKMELTAVKNSGTVKRYDQYCFKFVDSEEPNLSKYDWIEDPDSMEPKTHFIPVYGPDQTPAFPKSEQPPTPSQFLPPSSQQQEQQQNRPSNLPPSSSASQGPPRRNSPHRFNSDSQRPSRRQSAYQPYRKDAMRGIITNRSRLQEPRDYDRRDYDRRDSRDNRNMNSGVGGGRNDFVHRDLDRPEDDQMS</sequence>
<dbReference type="SUPFAM" id="SSF50249">
    <property type="entry name" value="Nucleic acid-binding proteins"/>
    <property type="match status" value="1"/>
</dbReference>
<organism evidence="3 4">
    <name type="scientific">Ambispora leptoticha</name>
    <dbReference type="NCBI Taxonomy" id="144679"/>
    <lineage>
        <taxon>Eukaryota</taxon>
        <taxon>Fungi</taxon>
        <taxon>Fungi incertae sedis</taxon>
        <taxon>Mucoromycota</taxon>
        <taxon>Glomeromycotina</taxon>
        <taxon>Glomeromycetes</taxon>
        <taxon>Archaeosporales</taxon>
        <taxon>Ambisporaceae</taxon>
        <taxon>Ambispora</taxon>
    </lineage>
</organism>
<dbReference type="EMBL" id="CAJVPS010020794">
    <property type="protein sequence ID" value="CAG8705439.1"/>
    <property type="molecule type" value="Genomic_DNA"/>
</dbReference>
<evidence type="ECO:0000313" key="4">
    <source>
        <dbReference type="Proteomes" id="UP000789508"/>
    </source>
</evidence>
<name>A0A9N9HTT2_9GLOM</name>
<proteinExistence type="predicted"/>
<dbReference type="OrthoDB" id="295715at2759"/>
<dbReference type="PANTHER" id="PTHR13356:SF0">
    <property type="entry name" value="SOSS COMPLEX SUBUNIT B HOMOLOG"/>
    <property type="match status" value="1"/>
</dbReference>
<accession>A0A9N9HTT2</accession>
<dbReference type="AlphaFoldDB" id="A0A9N9HTT2"/>
<feature type="region of interest" description="Disordered" evidence="2">
    <location>
        <begin position="155"/>
        <end position="297"/>
    </location>
</feature>
<evidence type="ECO:0000256" key="1">
    <source>
        <dbReference type="ARBA" id="ARBA00023125"/>
    </source>
</evidence>
<dbReference type="GO" id="GO:0010212">
    <property type="term" value="P:response to ionizing radiation"/>
    <property type="evidence" value="ECO:0007669"/>
    <property type="project" value="TreeGrafter"/>
</dbReference>
<feature type="compositionally biased region" description="Low complexity" evidence="2">
    <location>
        <begin position="179"/>
        <end position="197"/>
    </location>
</feature>
<dbReference type="Proteomes" id="UP000789508">
    <property type="component" value="Unassembled WGS sequence"/>
</dbReference>
<gene>
    <name evidence="3" type="ORF">ALEPTO_LOCUS11723</name>
</gene>
<reference evidence="3" key="1">
    <citation type="submission" date="2021-06" db="EMBL/GenBank/DDBJ databases">
        <authorList>
            <person name="Kallberg Y."/>
            <person name="Tangrot J."/>
            <person name="Rosling A."/>
        </authorList>
    </citation>
    <scope>NUCLEOTIDE SEQUENCE</scope>
    <source>
        <strain evidence="3">FL130A</strain>
    </source>
</reference>
<dbReference type="GO" id="GO:0000724">
    <property type="term" value="P:double-strand break repair via homologous recombination"/>
    <property type="evidence" value="ECO:0007669"/>
    <property type="project" value="TreeGrafter"/>
</dbReference>
<dbReference type="InterPro" id="IPR012340">
    <property type="entry name" value="NA-bd_OB-fold"/>
</dbReference>
<protein>
    <submittedName>
        <fullName evidence="3">1617_t:CDS:1</fullName>
    </submittedName>
</protein>
<dbReference type="InterPro" id="IPR051231">
    <property type="entry name" value="SOSS-B"/>
</dbReference>
<dbReference type="GO" id="GO:0003677">
    <property type="term" value="F:DNA binding"/>
    <property type="evidence" value="ECO:0007669"/>
    <property type="project" value="UniProtKB-KW"/>
</dbReference>
<keyword evidence="4" id="KW-1185">Reference proteome</keyword>
<dbReference type="Gene3D" id="2.40.50.140">
    <property type="entry name" value="Nucleic acid-binding proteins"/>
    <property type="match status" value="1"/>
</dbReference>